<evidence type="ECO:0000256" key="2">
    <source>
        <dbReference type="SAM" id="Phobius"/>
    </source>
</evidence>
<keyword evidence="2" id="KW-0812">Transmembrane</keyword>
<keyword evidence="4" id="KW-1185">Reference proteome</keyword>
<organism evidence="3 4">
    <name type="scientific">Cytospora paraplurivora</name>
    <dbReference type="NCBI Taxonomy" id="2898453"/>
    <lineage>
        <taxon>Eukaryota</taxon>
        <taxon>Fungi</taxon>
        <taxon>Dikarya</taxon>
        <taxon>Ascomycota</taxon>
        <taxon>Pezizomycotina</taxon>
        <taxon>Sordariomycetes</taxon>
        <taxon>Sordariomycetidae</taxon>
        <taxon>Diaporthales</taxon>
        <taxon>Cytosporaceae</taxon>
        <taxon>Cytospora</taxon>
    </lineage>
</organism>
<feature type="region of interest" description="Disordered" evidence="1">
    <location>
        <begin position="1"/>
        <end position="20"/>
    </location>
</feature>
<evidence type="ECO:0000313" key="3">
    <source>
        <dbReference type="EMBL" id="KAK7747386.1"/>
    </source>
</evidence>
<accession>A0AAN9UGF0</accession>
<keyword evidence="2" id="KW-1133">Transmembrane helix</keyword>
<sequence length="185" mass="20436">MTPEQLAQTPAATPPPGVQPNFVNPPSGAPVVISVSSVLMVIMFMLAGLRFYVKLALRRKVTPDDWATLAAVIGTCWYYAICIHGTAALTHQQKKLGVIAVFTTGLMACVASSISIYFKHRLNSHLGDYTYWIYPVLLMALVEISASKDFEGSWQSMEPHANERVQYVDLEMEGNKTHNLAYAPF</sequence>
<feature type="transmembrane region" description="Helical" evidence="2">
    <location>
        <begin position="65"/>
        <end position="90"/>
    </location>
</feature>
<feature type="transmembrane region" description="Helical" evidence="2">
    <location>
        <begin position="129"/>
        <end position="147"/>
    </location>
</feature>
<gene>
    <name evidence="3" type="ORF">SLS53_001640</name>
</gene>
<feature type="compositionally biased region" description="Low complexity" evidence="1">
    <location>
        <begin position="1"/>
        <end position="11"/>
    </location>
</feature>
<proteinExistence type="predicted"/>
<keyword evidence="2" id="KW-0472">Membrane</keyword>
<feature type="transmembrane region" description="Helical" evidence="2">
    <location>
        <begin position="96"/>
        <end position="117"/>
    </location>
</feature>
<dbReference type="AlphaFoldDB" id="A0AAN9UGF0"/>
<comment type="caution">
    <text evidence="3">The sequence shown here is derived from an EMBL/GenBank/DDBJ whole genome shotgun (WGS) entry which is preliminary data.</text>
</comment>
<protein>
    <recommendedName>
        <fullName evidence="5">Integral membrane protein</fullName>
    </recommendedName>
</protein>
<name>A0AAN9UGF0_9PEZI</name>
<reference evidence="3 4" key="1">
    <citation type="journal article" date="2023" name="PLoS ONE">
        <title>Cytospora paraplurivora sp. nov. isolated from orchards with fruit tree decline syndrome in Ontario, Canada.</title>
        <authorList>
            <person name="Ilyukhin E."/>
            <person name="Nguyen H.D.T."/>
            <person name="Castle A.J."/>
            <person name="Ellouze W."/>
        </authorList>
    </citation>
    <scope>NUCLEOTIDE SEQUENCE [LARGE SCALE GENOMIC DNA]</scope>
    <source>
        <strain evidence="3 4">FDS-564</strain>
    </source>
</reference>
<evidence type="ECO:0008006" key="5">
    <source>
        <dbReference type="Google" id="ProtNLM"/>
    </source>
</evidence>
<feature type="transmembrane region" description="Helical" evidence="2">
    <location>
        <begin position="31"/>
        <end position="53"/>
    </location>
</feature>
<dbReference type="Proteomes" id="UP001320245">
    <property type="component" value="Unassembled WGS sequence"/>
</dbReference>
<evidence type="ECO:0000256" key="1">
    <source>
        <dbReference type="SAM" id="MobiDB-lite"/>
    </source>
</evidence>
<evidence type="ECO:0000313" key="4">
    <source>
        <dbReference type="Proteomes" id="UP001320245"/>
    </source>
</evidence>
<dbReference type="EMBL" id="JAJSPL020000004">
    <property type="protein sequence ID" value="KAK7747386.1"/>
    <property type="molecule type" value="Genomic_DNA"/>
</dbReference>